<gene>
    <name evidence="2" type="primary">TTC21A</name>
    <name evidence="2" type="ORF">Ciccas_009096</name>
</gene>
<dbReference type="SUPFAM" id="SSF48452">
    <property type="entry name" value="TPR-like"/>
    <property type="match status" value="1"/>
</dbReference>
<evidence type="ECO:0000313" key="2">
    <source>
        <dbReference type="EMBL" id="KAL3312313.1"/>
    </source>
</evidence>
<dbReference type="PANTHER" id="PTHR14699:SF0">
    <property type="entry name" value="TETRATRICOPEPTIDE REPEAT PROTEIN 21 HOMOLOG"/>
    <property type="match status" value="1"/>
</dbReference>
<reference evidence="2 3" key="1">
    <citation type="submission" date="2024-11" db="EMBL/GenBank/DDBJ databases">
        <title>Adaptive evolution of stress response genes in parasites aligns with host niche diversity.</title>
        <authorList>
            <person name="Hahn C."/>
            <person name="Resl P."/>
        </authorList>
    </citation>
    <scope>NUCLEOTIDE SEQUENCE [LARGE SCALE GENOMIC DNA]</scope>
    <source>
        <strain evidence="2">EGGRZ-B1_66</strain>
        <tissue evidence="2">Body</tissue>
    </source>
</reference>
<accession>A0ABD2PYZ5</accession>
<protein>
    <submittedName>
        <fullName evidence="2">Tetratricopeptide repeat domain 21A</fullName>
    </submittedName>
</protein>
<evidence type="ECO:0000313" key="3">
    <source>
        <dbReference type="Proteomes" id="UP001626550"/>
    </source>
</evidence>
<name>A0ABD2PYZ5_9PLAT</name>
<dbReference type="InterPro" id="IPR040364">
    <property type="entry name" value="TTC21A/TTC21B"/>
</dbReference>
<proteinExistence type="predicted"/>
<dbReference type="Pfam" id="PF25063">
    <property type="entry name" value="ARM_TT21_C"/>
    <property type="match status" value="1"/>
</dbReference>
<dbReference type="Proteomes" id="UP001626550">
    <property type="component" value="Unassembled WGS sequence"/>
</dbReference>
<dbReference type="EMBL" id="JBJKFK010001751">
    <property type="protein sequence ID" value="KAL3312313.1"/>
    <property type="molecule type" value="Genomic_DNA"/>
</dbReference>
<organism evidence="2 3">
    <name type="scientific">Cichlidogyrus casuarinus</name>
    <dbReference type="NCBI Taxonomy" id="1844966"/>
    <lineage>
        <taxon>Eukaryota</taxon>
        <taxon>Metazoa</taxon>
        <taxon>Spiralia</taxon>
        <taxon>Lophotrochozoa</taxon>
        <taxon>Platyhelminthes</taxon>
        <taxon>Monogenea</taxon>
        <taxon>Monopisthocotylea</taxon>
        <taxon>Dactylogyridea</taxon>
        <taxon>Ancyrocephalidae</taxon>
        <taxon>Cichlidogyrus</taxon>
    </lineage>
</organism>
<dbReference type="AlphaFoldDB" id="A0ABD2PYZ5"/>
<dbReference type="InterPro" id="IPR011990">
    <property type="entry name" value="TPR-like_helical_dom_sf"/>
</dbReference>
<keyword evidence="3" id="KW-1185">Reference proteome</keyword>
<evidence type="ECO:0000259" key="1">
    <source>
        <dbReference type="Pfam" id="PF25063"/>
    </source>
</evidence>
<dbReference type="InterPro" id="IPR056834">
    <property type="entry name" value="ARM_TT21_C"/>
</dbReference>
<dbReference type="Gene3D" id="1.25.40.10">
    <property type="entry name" value="Tetratricopeptide repeat domain"/>
    <property type="match status" value="1"/>
</dbReference>
<sequence length="413" mass="46284">VSLELLKGLHKAIVATEGEECDALLTESKHVCTEISEVVMATINMDCENAFYGHLTEETMTQLSVWDRLRIMRGRAIFIESQINSACAGIFDYENDLRDLLEKTLNELQNLPGQVQVDAKTFVDRRMAMFKSHIGDPNSLVAAKLMREERFQECLECCRLALETSVDATTAELAFEAATRLGDMENAQAVLDQLKQASSKHCNLKAIWIFYQGILWSMRGDACPAIDLLYSLRTDAQLRERALIRVVEIYFKADWSLSISKSLNEQQLFDEAEASAIAKKSIQTANELLADICDVNSNILQGLRFLGLMLMRTKSQFEGAITGLNNLLDTIKDPAETLFIKSCLAQAYCIAKQPSKAQILLEELVTTPWSLECAASLERAYLLSGEMYLQADKYAKAEQILRTCLIHNEVGPN</sequence>
<feature type="domain" description="Tetratricopeptide repeat protein 21A/21B C-terminal ARM" evidence="1">
    <location>
        <begin position="285"/>
        <end position="409"/>
    </location>
</feature>
<feature type="non-terminal residue" evidence="2">
    <location>
        <position position="1"/>
    </location>
</feature>
<comment type="caution">
    <text evidence="2">The sequence shown here is derived from an EMBL/GenBank/DDBJ whole genome shotgun (WGS) entry which is preliminary data.</text>
</comment>
<dbReference type="PANTHER" id="PTHR14699">
    <property type="entry name" value="STI2 PROTEIN-RELATED"/>
    <property type="match status" value="1"/>
</dbReference>